<dbReference type="PANTHER" id="PTHR43491">
    <property type="entry name" value="UDP-N-ACETYL-D-MANNOSAMINE DEHYDROGENASE"/>
    <property type="match status" value="1"/>
</dbReference>
<accession>X0VHW1</accession>
<dbReference type="InterPro" id="IPR036291">
    <property type="entry name" value="NAD(P)-bd_dom_sf"/>
</dbReference>
<dbReference type="AlphaFoldDB" id="X0VHW1"/>
<organism evidence="2">
    <name type="scientific">marine sediment metagenome</name>
    <dbReference type="NCBI Taxonomy" id="412755"/>
    <lineage>
        <taxon>unclassified sequences</taxon>
        <taxon>metagenomes</taxon>
        <taxon>ecological metagenomes</taxon>
    </lineage>
</organism>
<dbReference type="GO" id="GO:0000271">
    <property type="term" value="P:polysaccharide biosynthetic process"/>
    <property type="evidence" value="ECO:0007669"/>
    <property type="project" value="InterPro"/>
</dbReference>
<dbReference type="InterPro" id="IPR028359">
    <property type="entry name" value="UDP_ManNAc/GlcNAc_DH"/>
</dbReference>
<feature type="non-terminal residue" evidence="2">
    <location>
        <position position="43"/>
    </location>
</feature>
<sequence length="43" mass="4543">MVPLDEKITNREAKVAVVGLGYVGLPLAVEFARAGFSILGIDL</sequence>
<comment type="caution">
    <text evidence="2">The sequence shown here is derived from an EMBL/GenBank/DDBJ whole genome shotgun (WGS) entry which is preliminary data.</text>
</comment>
<reference evidence="2" key="1">
    <citation type="journal article" date="2014" name="Front. Microbiol.">
        <title>High frequency of phylogenetically diverse reductive dehalogenase-homologous genes in deep subseafloor sedimentary metagenomes.</title>
        <authorList>
            <person name="Kawai M."/>
            <person name="Futagami T."/>
            <person name="Toyoda A."/>
            <person name="Takaki Y."/>
            <person name="Nishi S."/>
            <person name="Hori S."/>
            <person name="Arai W."/>
            <person name="Tsubouchi T."/>
            <person name="Morono Y."/>
            <person name="Uchiyama I."/>
            <person name="Ito T."/>
            <person name="Fujiyama A."/>
            <person name="Inagaki F."/>
            <person name="Takami H."/>
        </authorList>
    </citation>
    <scope>NUCLEOTIDE SEQUENCE</scope>
    <source>
        <strain evidence="2">Expedition CK06-06</strain>
    </source>
</reference>
<dbReference type="Gene3D" id="3.40.50.720">
    <property type="entry name" value="NAD(P)-binding Rossmann-like Domain"/>
    <property type="match status" value="1"/>
</dbReference>
<evidence type="ECO:0000259" key="1">
    <source>
        <dbReference type="Pfam" id="PF03721"/>
    </source>
</evidence>
<dbReference type="EMBL" id="BARS01038021">
    <property type="protein sequence ID" value="GAG17879.1"/>
    <property type="molecule type" value="Genomic_DNA"/>
</dbReference>
<dbReference type="Pfam" id="PF03721">
    <property type="entry name" value="UDPG_MGDP_dh_N"/>
    <property type="match status" value="1"/>
</dbReference>
<protein>
    <recommendedName>
        <fullName evidence="1">UDP-glucose/GDP-mannose dehydrogenase N-terminal domain-containing protein</fullName>
    </recommendedName>
</protein>
<dbReference type="PANTHER" id="PTHR43491:SF1">
    <property type="entry name" value="UDP-N-ACETYL-D-MANNOSAMINE DEHYDROGENASE"/>
    <property type="match status" value="1"/>
</dbReference>
<name>X0VHW1_9ZZZZ</name>
<dbReference type="GO" id="GO:0051287">
    <property type="term" value="F:NAD binding"/>
    <property type="evidence" value="ECO:0007669"/>
    <property type="project" value="InterPro"/>
</dbReference>
<dbReference type="InterPro" id="IPR001732">
    <property type="entry name" value="UDP-Glc/GDP-Man_DH_N"/>
</dbReference>
<dbReference type="GO" id="GO:0016628">
    <property type="term" value="F:oxidoreductase activity, acting on the CH-CH group of donors, NAD or NADP as acceptor"/>
    <property type="evidence" value="ECO:0007669"/>
    <property type="project" value="InterPro"/>
</dbReference>
<dbReference type="SUPFAM" id="SSF51735">
    <property type="entry name" value="NAD(P)-binding Rossmann-fold domains"/>
    <property type="match status" value="1"/>
</dbReference>
<evidence type="ECO:0000313" key="2">
    <source>
        <dbReference type="EMBL" id="GAG17879.1"/>
    </source>
</evidence>
<gene>
    <name evidence="2" type="ORF">S01H1_58220</name>
</gene>
<proteinExistence type="predicted"/>
<feature type="domain" description="UDP-glucose/GDP-mannose dehydrogenase N-terminal" evidence="1">
    <location>
        <begin position="14"/>
        <end position="42"/>
    </location>
</feature>
<dbReference type="GO" id="GO:0016616">
    <property type="term" value="F:oxidoreductase activity, acting on the CH-OH group of donors, NAD or NADP as acceptor"/>
    <property type="evidence" value="ECO:0007669"/>
    <property type="project" value="InterPro"/>
</dbReference>